<reference evidence="1" key="1">
    <citation type="submission" date="2023-07" db="EMBL/GenBank/DDBJ databases">
        <title>Wenyingzhuangia sp. chi5 genome sequencing and assembly.</title>
        <authorList>
            <person name="Park S."/>
        </authorList>
    </citation>
    <scope>NUCLEOTIDE SEQUENCE</scope>
    <source>
        <strain evidence="1">Chi5</strain>
    </source>
</reference>
<organism evidence="1 2">
    <name type="scientific">Wenyingzhuangia gilva</name>
    <dbReference type="NCBI Taxonomy" id="3057677"/>
    <lineage>
        <taxon>Bacteria</taxon>
        <taxon>Pseudomonadati</taxon>
        <taxon>Bacteroidota</taxon>
        <taxon>Flavobacteriia</taxon>
        <taxon>Flavobacteriales</taxon>
        <taxon>Flavobacteriaceae</taxon>
        <taxon>Wenyingzhuangia</taxon>
    </lineage>
</organism>
<proteinExistence type="predicted"/>
<gene>
    <name evidence="1" type="ORF">QVZ41_02695</name>
</gene>
<sequence length="344" mass="38770">MKKLIFLISIIITSCSPYIRSDFSRNYASLTSNDSIKVLSPEIYLNRNNSRDLKIGTIIIGDKGATKNCDSITMLNIIKDSARVHGADLIGLTKHIKPSFWGSTCHQFSADFLRENVIKIDSSNQEYITLAEKIKKENSYNKFLFTYEASYLYRTVKEDNSNEFNQKVSKLLKNGYGMSFAAYYNNIKNSGFGLKYKIMKYGGELGNAFISFDDGRSTENGTLSIDANVNYFALSGRSDFRFGQKQKNNFYFEYSVGYASYNERSGINTKIKTTGGNIGYDFNFGYLRNINSSCEIGLNLGYFASNISQLTIDNGRETNTFNLEKSEALNLNNLNIGVVLTYGL</sequence>
<protein>
    <recommendedName>
        <fullName evidence="3">Outer membrane protein beta-barrel domain-containing protein</fullName>
    </recommendedName>
</protein>
<dbReference type="Proteomes" id="UP001168642">
    <property type="component" value="Unassembled WGS sequence"/>
</dbReference>
<evidence type="ECO:0000313" key="2">
    <source>
        <dbReference type="Proteomes" id="UP001168642"/>
    </source>
</evidence>
<accession>A0ABT8VP52</accession>
<dbReference type="EMBL" id="JAUMIT010000001">
    <property type="protein sequence ID" value="MDO3693755.1"/>
    <property type="molecule type" value="Genomic_DNA"/>
</dbReference>
<dbReference type="RefSeq" id="WP_302883006.1">
    <property type="nucleotide sequence ID" value="NZ_JAUMIT010000001.1"/>
</dbReference>
<keyword evidence="2" id="KW-1185">Reference proteome</keyword>
<dbReference type="PROSITE" id="PS51257">
    <property type="entry name" value="PROKAR_LIPOPROTEIN"/>
    <property type="match status" value="1"/>
</dbReference>
<comment type="caution">
    <text evidence="1">The sequence shown here is derived from an EMBL/GenBank/DDBJ whole genome shotgun (WGS) entry which is preliminary data.</text>
</comment>
<evidence type="ECO:0008006" key="3">
    <source>
        <dbReference type="Google" id="ProtNLM"/>
    </source>
</evidence>
<evidence type="ECO:0000313" key="1">
    <source>
        <dbReference type="EMBL" id="MDO3693755.1"/>
    </source>
</evidence>
<name>A0ABT8VP52_9FLAO</name>